<sequence length="150" mass="16633">MVKNVDELAAMRQKVAEWIAPTPVSLTLRDARVTDFNKLEMRLPDGRRTPIATVEVVGDKKGDASLRDCAGELDLDSGRQFLPTPYQAIPLTYTFPSGSNQMLLKYVFNLELWLGGVFVLQGQPPPQVKLKFRVLCHGVVTGFTDLVATD</sequence>
<dbReference type="RefSeq" id="WP_270164061.1">
    <property type="nucleotide sequence ID" value="NZ_CP089391.1"/>
</dbReference>
<reference evidence="1" key="1">
    <citation type="submission" date="2021-12" db="EMBL/GenBank/DDBJ databases">
        <title>Bradyrhizobium xenonodulans sp. nov.</title>
        <authorList>
            <person name="Claassens R."/>
            <person name="Venter S.N."/>
            <person name="Beukes C.W."/>
            <person name="Stepkowski T."/>
            <person name="Steenkamp E.T."/>
        </authorList>
    </citation>
    <scope>NUCLEOTIDE SEQUENCE</scope>
    <source>
        <strain evidence="1">14AB</strain>
    </source>
</reference>
<keyword evidence="2" id="KW-1185">Reference proteome</keyword>
<protein>
    <submittedName>
        <fullName evidence="1">Uncharacterized protein</fullName>
    </submittedName>
</protein>
<accession>A0ABY7MMK4</accession>
<evidence type="ECO:0000313" key="2">
    <source>
        <dbReference type="Proteomes" id="UP001179614"/>
    </source>
</evidence>
<dbReference type="EMBL" id="CP089391">
    <property type="protein sequence ID" value="WBL78789.1"/>
    <property type="molecule type" value="Genomic_DNA"/>
</dbReference>
<evidence type="ECO:0000313" key="1">
    <source>
        <dbReference type="EMBL" id="WBL78789.1"/>
    </source>
</evidence>
<organism evidence="1 2">
    <name type="scientific">Bradyrhizobium xenonodulans</name>
    <dbReference type="NCBI Taxonomy" id="2736875"/>
    <lineage>
        <taxon>Bacteria</taxon>
        <taxon>Pseudomonadati</taxon>
        <taxon>Pseudomonadota</taxon>
        <taxon>Alphaproteobacteria</taxon>
        <taxon>Hyphomicrobiales</taxon>
        <taxon>Nitrobacteraceae</taxon>
        <taxon>Bradyrhizobium</taxon>
    </lineage>
</organism>
<proteinExistence type="predicted"/>
<name>A0ABY7MMK4_9BRAD</name>
<gene>
    <name evidence="1" type="ORF">I3J27_38665</name>
</gene>
<dbReference type="Proteomes" id="UP001179614">
    <property type="component" value="Chromosome"/>
</dbReference>